<name>A0A6J5RMW2_9CAUD</name>
<protein>
    <submittedName>
        <fullName evidence="2">DNA-directed DNA polymerase, family A, palm domain containing protein</fullName>
    </submittedName>
</protein>
<accession>A0A6J5RMW2</accession>
<reference evidence="2" key="1">
    <citation type="submission" date="2020-05" db="EMBL/GenBank/DDBJ databases">
        <authorList>
            <person name="Chiriac C."/>
            <person name="Salcher M."/>
            <person name="Ghai R."/>
            <person name="Kavagutti S V."/>
        </authorList>
    </citation>
    <scope>NUCLEOTIDE SEQUENCE</scope>
</reference>
<feature type="domain" description="DNA-directed DNA polymerase family A palm" evidence="1">
    <location>
        <begin position="403"/>
        <end position="708"/>
    </location>
</feature>
<dbReference type="SUPFAM" id="SSF53098">
    <property type="entry name" value="Ribonuclease H-like"/>
    <property type="match status" value="1"/>
</dbReference>
<dbReference type="InterPro" id="IPR001098">
    <property type="entry name" value="DNA-dir_DNA_pol_A_palm_dom"/>
</dbReference>
<dbReference type="SUPFAM" id="SSF56672">
    <property type="entry name" value="DNA/RNA polymerases"/>
    <property type="match status" value="1"/>
</dbReference>
<keyword evidence="2" id="KW-0808">Transferase</keyword>
<organism evidence="2">
    <name type="scientific">uncultured Caudovirales phage</name>
    <dbReference type="NCBI Taxonomy" id="2100421"/>
    <lineage>
        <taxon>Viruses</taxon>
        <taxon>Duplodnaviria</taxon>
        <taxon>Heunggongvirae</taxon>
        <taxon>Uroviricota</taxon>
        <taxon>Caudoviricetes</taxon>
        <taxon>Peduoviridae</taxon>
        <taxon>Maltschvirus</taxon>
        <taxon>Maltschvirus maltsch</taxon>
    </lineage>
</organism>
<keyword evidence="2" id="KW-0548">Nucleotidyltransferase</keyword>
<dbReference type="GO" id="GO:0003677">
    <property type="term" value="F:DNA binding"/>
    <property type="evidence" value="ECO:0007669"/>
    <property type="project" value="InterPro"/>
</dbReference>
<dbReference type="InterPro" id="IPR043502">
    <property type="entry name" value="DNA/RNA_pol_sf"/>
</dbReference>
<gene>
    <name evidence="2" type="ORF">UFOVP1324_37</name>
</gene>
<dbReference type="SMART" id="SM00482">
    <property type="entry name" value="POLAc"/>
    <property type="match status" value="1"/>
</dbReference>
<dbReference type="GO" id="GO:0006260">
    <property type="term" value="P:DNA replication"/>
    <property type="evidence" value="ECO:0007669"/>
    <property type="project" value="InterPro"/>
</dbReference>
<sequence>MRLKPAPAPELKILFLDTETFSDVPLKRGHHAYFAGESEIMVAQWAVNDGPVVVEDLVRIRGDGEVEILDPSDELLEHIFDADEVVIHNSPFDRTGIRKLWGIDIELERTHDTMARAMAHSLPGSLGKLCDIMGVPAEQSKDKRGGELIRLFTMPRPKNTKLRRATKRTHPGEWLEFLDYAGADIPPMRELYKRLPRWNYRDTNTHQELSLWRLDQRVNERGFRVDTHLAQRALETINREQARLADETKLLTGGERGEDGLVTGGEVSKATKRDDMLVHIFVEYGVYLPDMKKDTLERKLDDPELPDALKQLLRVRLATSTTSTAKYTAVQRVCVEEAEGVDVVRGSLAFCGAIRTGRWAGRLFQPHNLPRPDMKPHEITAAIEALQANCLDLVTSEVMKALSNMLRGLIIARPGRKLVAADLEQIESRAAAWLAGEQWKLDKIAEYDVILGYDKKGKPIHAGHDNYVWAYAEAFGVSPEAVEEDKKRNGFWRQVGKVMELAQGYEGGVGAWLAFAMVYRLKLDELAKDAYPKLPRAAREQAEIIWDWRNKKELSTFGLSRKVFVVIEAFKNLWRAAHPAISSYWGDLDNAAKEAVRYPGYEIECRALAFEKKGTWLRMILPSGRVLCYPSPQIKRVKGKEQLTYMGVNQFSRKWNRIPTYGGKLFENATQATARDVMGHNMPDIEDAGFNILLTVHDEVITEAPQDDELTPDLLSAILAKNPPWLRGCPLAAGGFEAQRYRKD</sequence>
<dbReference type="EMBL" id="LR797273">
    <property type="protein sequence ID" value="CAB4198810.1"/>
    <property type="molecule type" value="Genomic_DNA"/>
</dbReference>
<dbReference type="InterPro" id="IPR012337">
    <property type="entry name" value="RNaseH-like_sf"/>
</dbReference>
<keyword evidence="2" id="KW-0239">DNA-directed DNA polymerase</keyword>
<proteinExistence type="predicted"/>
<evidence type="ECO:0000313" key="2">
    <source>
        <dbReference type="EMBL" id="CAB4198810.1"/>
    </source>
</evidence>
<dbReference type="GO" id="GO:0003887">
    <property type="term" value="F:DNA-directed DNA polymerase activity"/>
    <property type="evidence" value="ECO:0007669"/>
    <property type="project" value="UniProtKB-KW"/>
</dbReference>
<evidence type="ECO:0000259" key="1">
    <source>
        <dbReference type="SMART" id="SM00482"/>
    </source>
</evidence>
<dbReference type="Gene3D" id="1.10.150.20">
    <property type="entry name" value="5' to 3' exonuclease, C-terminal subdomain"/>
    <property type="match status" value="1"/>
</dbReference>
<dbReference type="Gene3D" id="3.30.70.370">
    <property type="match status" value="1"/>
</dbReference>